<comment type="caution">
    <text evidence="2">The sequence shown here is derived from an EMBL/GenBank/DDBJ whole genome shotgun (WGS) entry which is preliminary data.</text>
</comment>
<protein>
    <submittedName>
        <fullName evidence="2">Uncharacterized protein</fullName>
    </submittedName>
</protein>
<reference evidence="2 3" key="1">
    <citation type="submission" date="2018-03" db="EMBL/GenBank/DDBJ databases">
        <title>Genome sequence of Clostridium luticellarii DSM 29923.</title>
        <authorList>
            <person name="Poehlein A."/>
            <person name="Daniel R."/>
        </authorList>
    </citation>
    <scope>NUCLEOTIDE SEQUENCE [LARGE SCALE GENOMIC DNA]</scope>
    <source>
        <strain evidence="2 3">DSM 29923</strain>
    </source>
</reference>
<keyword evidence="1" id="KW-0812">Transmembrane</keyword>
<organism evidence="2 3">
    <name type="scientific">Clostridium luticellarii</name>
    <dbReference type="NCBI Taxonomy" id="1691940"/>
    <lineage>
        <taxon>Bacteria</taxon>
        <taxon>Bacillati</taxon>
        <taxon>Bacillota</taxon>
        <taxon>Clostridia</taxon>
        <taxon>Eubacteriales</taxon>
        <taxon>Clostridiaceae</taxon>
        <taxon>Clostridium</taxon>
    </lineage>
</organism>
<keyword evidence="1" id="KW-1133">Transmembrane helix</keyword>
<keyword evidence="3" id="KW-1185">Reference proteome</keyword>
<accession>A0A2T0BNM8</accession>
<dbReference type="Proteomes" id="UP000237798">
    <property type="component" value="Unassembled WGS sequence"/>
</dbReference>
<evidence type="ECO:0000256" key="1">
    <source>
        <dbReference type="SAM" id="Phobius"/>
    </source>
</evidence>
<name>A0A2T0BNM8_9CLOT</name>
<feature type="transmembrane region" description="Helical" evidence="1">
    <location>
        <begin position="20"/>
        <end position="38"/>
    </location>
</feature>
<dbReference type="AlphaFoldDB" id="A0A2T0BNM8"/>
<proteinExistence type="predicted"/>
<dbReference type="EMBL" id="PVXP01000016">
    <property type="protein sequence ID" value="PRR85498.1"/>
    <property type="molecule type" value="Genomic_DNA"/>
</dbReference>
<sequence length="59" mass="7119">MIFNIIKNELIKICHKKKLIICFILMCIVSTASFFFFSRDRGEGGLENYKRIEKYYYDL</sequence>
<evidence type="ECO:0000313" key="3">
    <source>
        <dbReference type="Proteomes" id="UP000237798"/>
    </source>
</evidence>
<gene>
    <name evidence="2" type="ORF">CLLU_15680</name>
</gene>
<keyword evidence="1" id="KW-0472">Membrane</keyword>
<dbReference type="RefSeq" id="WP_106009174.1">
    <property type="nucleotide sequence ID" value="NZ_JALCPJ010000005.1"/>
</dbReference>
<evidence type="ECO:0000313" key="2">
    <source>
        <dbReference type="EMBL" id="PRR85498.1"/>
    </source>
</evidence>